<dbReference type="Proteomes" id="UP001185092">
    <property type="component" value="Unassembled WGS sequence"/>
</dbReference>
<feature type="coiled-coil region" evidence="1">
    <location>
        <begin position="31"/>
        <end position="104"/>
    </location>
</feature>
<evidence type="ECO:0000313" key="4">
    <source>
        <dbReference type="Proteomes" id="UP001185092"/>
    </source>
</evidence>
<accession>A0AAE3XU04</accession>
<keyword evidence="2" id="KW-0472">Membrane</keyword>
<gene>
    <name evidence="3" type="ORF">HNQ88_004756</name>
</gene>
<dbReference type="GO" id="GO:0004519">
    <property type="term" value="F:endonuclease activity"/>
    <property type="evidence" value="ECO:0007669"/>
    <property type="project" value="UniProtKB-KW"/>
</dbReference>
<keyword evidence="3" id="KW-0255">Endonuclease</keyword>
<comment type="caution">
    <text evidence="3">The sequence shown here is derived from an EMBL/GenBank/DDBJ whole genome shotgun (WGS) entry which is preliminary data.</text>
</comment>
<organism evidence="3 4">
    <name type="scientific">Aureibacter tunicatorum</name>
    <dbReference type="NCBI Taxonomy" id="866807"/>
    <lineage>
        <taxon>Bacteria</taxon>
        <taxon>Pseudomonadati</taxon>
        <taxon>Bacteroidota</taxon>
        <taxon>Cytophagia</taxon>
        <taxon>Cytophagales</taxon>
        <taxon>Persicobacteraceae</taxon>
        <taxon>Aureibacter</taxon>
    </lineage>
</organism>
<dbReference type="EMBL" id="JAVDQD010000010">
    <property type="protein sequence ID" value="MDR6241669.1"/>
    <property type="molecule type" value="Genomic_DNA"/>
</dbReference>
<dbReference type="AlphaFoldDB" id="A0AAE3XU04"/>
<evidence type="ECO:0000256" key="1">
    <source>
        <dbReference type="SAM" id="Coils"/>
    </source>
</evidence>
<dbReference type="RefSeq" id="WP_309942639.1">
    <property type="nucleotide sequence ID" value="NZ_AP025308.1"/>
</dbReference>
<evidence type="ECO:0000313" key="3">
    <source>
        <dbReference type="EMBL" id="MDR6241669.1"/>
    </source>
</evidence>
<feature type="transmembrane region" description="Helical" evidence="2">
    <location>
        <begin position="12"/>
        <end position="29"/>
    </location>
</feature>
<proteinExistence type="predicted"/>
<protein>
    <submittedName>
        <fullName evidence="3">Holliday junction resolvase-like endonuclease</fullName>
    </submittedName>
</protein>
<reference evidence="3" key="1">
    <citation type="submission" date="2023-07" db="EMBL/GenBank/DDBJ databases">
        <title>Genomic Encyclopedia of Type Strains, Phase IV (KMG-IV): sequencing the most valuable type-strain genomes for metagenomic binning, comparative biology and taxonomic classification.</title>
        <authorList>
            <person name="Goeker M."/>
        </authorList>
    </citation>
    <scope>NUCLEOTIDE SEQUENCE</scope>
    <source>
        <strain evidence="3">DSM 26174</strain>
    </source>
</reference>
<sequence length="117" mass="13538">MLTDFLMLLDEYSLVIIVVLFIIVLALVAKIKQLNSRLLQIQASMETKKAKRAEAGLVKKDIDEKVAESNSRWQKKFNKTKAQLDVAEQKAQKQEKDLAKAHKQIEYYKSIIEDMEK</sequence>
<evidence type="ECO:0000256" key="2">
    <source>
        <dbReference type="SAM" id="Phobius"/>
    </source>
</evidence>
<keyword evidence="1" id="KW-0175">Coiled coil</keyword>
<keyword evidence="4" id="KW-1185">Reference proteome</keyword>
<name>A0AAE3XU04_9BACT</name>
<keyword evidence="3" id="KW-0540">Nuclease</keyword>
<keyword evidence="3" id="KW-0378">Hydrolase</keyword>
<keyword evidence="2" id="KW-0812">Transmembrane</keyword>
<keyword evidence="2" id="KW-1133">Transmembrane helix</keyword>